<comment type="caution">
    <text evidence="2">The sequence shown here is derived from an EMBL/GenBank/DDBJ whole genome shotgun (WGS) entry which is preliminary data.</text>
</comment>
<gene>
    <name evidence="2" type="ORF">PXEA_LOCUS8705</name>
</gene>
<dbReference type="EMBL" id="CAAALY010023986">
    <property type="protein sequence ID" value="VEL15265.1"/>
    <property type="molecule type" value="Genomic_DNA"/>
</dbReference>
<reference evidence="2" key="1">
    <citation type="submission" date="2018-11" db="EMBL/GenBank/DDBJ databases">
        <authorList>
            <consortium name="Pathogen Informatics"/>
        </authorList>
    </citation>
    <scope>NUCLEOTIDE SEQUENCE</scope>
</reference>
<proteinExistence type="predicted"/>
<protein>
    <submittedName>
        <fullName evidence="2">Uncharacterized protein</fullName>
    </submittedName>
</protein>
<accession>A0A3S5FCX2</accession>
<feature type="region of interest" description="Disordered" evidence="1">
    <location>
        <begin position="1"/>
        <end position="38"/>
    </location>
</feature>
<sequence>MIAKFEHRLATPPDSATHPPRRAWPSGLGPRTLDRPDDATATPAVCYCRKLESCQSGKPAGQGVFLMGTVSAIEGSRDWGRPEAVAALRRDSHKMALILGPFAQL</sequence>
<organism evidence="2 3">
    <name type="scientific">Protopolystoma xenopodis</name>
    <dbReference type="NCBI Taxonomy" id="117903"/>
    <lineage>
        <taxon>Eukaryota</taxon>
        <taxon>Metazoa</taxon>
        <taxon>Spiralia</taxon>
        <taxon>Lophotrochozoa</taxon>
        <taxon>Platyhelminthes</taxon>
        <taxon>Monogenea</taxon>
        <taxon>Polyopisthocotylea</taxon>
        <taxon>Polystomatidea</taxon>
        <taxon>Polystomatidae</taxon>
        <taxon>Protopolystoma</taxon>
    </lineage>
</organism>
<evidence type="ECO:0000256" key="1">
    <source>
        <dbReference type="SAM" id="MobiDB-lite"/>
    </source>
</evidence>
<dbReference type="Proteomes" id="UP000784294">
    <property type="component" value="Unassembled WGS sequence"/>
</dbReference>
<keyword evidence="3" id="KW-1185">Reference proteome</keyword>
<name>A0A3S5FCX2_9PLAT</name>
<dbReference type="AlphaFoldDB" id="A0A3S5FCX2"/>
<evidence type="ECO:0000313" key="3">
    <source>
        <dbReference type="Proteomes" id="UP000784294"/>
    </source>
</evidence>
<evidence type="ECO:0000313" key="2">
    <source>
        <dbReference type="EMBL" id="VEL15265.1"/>
    </source>
</evidence>